<feature type="non-terminal residue" evidence="16">
    <location>
        <position position="594"/>
    </location>
</feature>
<keyword evidence="11 13" id="KW-0413">Isomerase</keyword>
<dbReference type="InterPro" id="IPR046357">
    <property type="entry name" value="PPIase_dom_sf"/>
</dbReference>
<dbReference type="InterPro" id="IPR001179">
    <property type="entry name" value="PPIase_FKBP_dom"/>
</dbReference>
<dbReference type="Gene3D" id="3.10.50.40">
    <property type="match status" value="4"/>
</dbReference>
<dbReference type="AlphaFoldDB" id="A0AAD8ZWF8"/>
<evidence type="ECO:0000256" key="1">
    <source>
        <dbReference type="ARBA" id="ARBA00000971"/>
    </source>
</evidence>
<dbReference type="EMBL" id="JAROKS010000003">
    <property type="protein sequence ID" value="KAK1805463.1"/>
    <property type="molecule type" value="Genomic_DNA"/>
</dbReference>
<keyword evidence="9 13" id="KW-0697">Rotamase</keyword>
<feature type="domain" description="PPIase FKBP-type" evidence="14">
    <location>
        <begin position="71"/>
        <end position="160"/>
    </location>
</feature>
<comment type="subcellular location">
    <subcellularLocation>
        <location evidence="2">Endoplasmic reticulum</location>
    </subcellularLocation>
</comment>
<name>A0AAD8ZWF8_9TELE</name>
<comment type="caution">
    <text evidence="16">The sequence shown here is derived from an EMBL/GenBank/DDBJ whole genome shotgun (WGS) entry which is preliminary data.</text>
</comment>
<dbReference type="GO" id="GO:0003755">
    <property type="term" value="F:peptidyl-prolyl cis-trans isomerase activity"/>
    <property type="evidence" value="ECO:0007669"/>
    <property type="project" value="UniProtKB-KW"/>
</dbReference>
<proteinExistence type="predicted"/>
<dbReference type="PROSITE" id="PS00018">
    <property type="entry name" value="EF_HAND_1"/>
    <property type="match status" value="1"/>
</dbReference>
<evidence type="ECO:0000256" key="8">
    <source>
        <dbReference type="ARBA" id="ARBA00022837"/>
    </source>
</evidence>
<dbReference type="PROSITE" id="PS50222">
    <property type="entry name" value="EF_HAND_2"/>
    <property type="match status" value="1"/>
</dbReference>
<keyword evidence="10" id="KW-0325">Glycoprotein</keyword>
<dbReference type="Gene3D" id="1.10.238.10">
    <property type="entry name" value="EF-hand"/>
    <property type="match status" value="1"/>
</dbReference>
<dbReference type="FunFam" id="3.10.50.40:FF:000006">
    <property type="entry name" value="Peptidyl-prolyl cis-trans isomerase"/>
    <property type="match status" value="1"/>
</dbReference>
<evidence type="ECO:0000256" key="9">
    <source>
        <dbReference type="ARBA" id="ARBA00023110"/>
    </source>
</evidence>
<dbReference type="PANTHER" id="PTHR46046:SF3">
    <property type="entry name" value="PEPTIDYL-PROLYL CIS-TRANS ISOMERASE FKBP10"/>
    <property type="match status" value="1"/>
</dbReference>
<dbReference type="InterPro" id="IPR018247">
    <property type="entry name" value="EF_Hand_1_Ca_BS"/>
</dbReference>
<dbReference type="PANTHER" id="PTHR46046">
    <property type="entry name" value="PEPTIDYLPROLYL ISOMERASE"/>
    <property type="match status" value="1"/>
</dbReference>
<dbReference type="EC" id="5.2.1.8" evidence="3 13"/>
<keyword evidence="6" id="KW-0677">Repeat</keyword>
<evidence type="ECO:0000313" key="16">
    <source>
        <dbReference type="EMBL" id="KAK1805463.1"/>
    </source>
</evidence>
<gene>
    <name evidence="16" type="ORF">P4O66_019200</name>
</gene>
<organism evidence="16 17">
    <name type="scientific">Electrophorus voltai</name>
    <dbReference type="NCBI Taxonomy" id="2609070"/>
    <lineage>
        <taxon>Eukaryota</taxon>
        <taxon>Metazoa</taxon>
        <taxon>Chordata</taxon>
        <taxon>Craniata</taxon>
        <taxon>Vertebrata</taxon>
        <taxon>Euteleostomi</taxon>
        <taxon>Actinopterygii</taxon>
        <taxon>Neopterygii</taxon>
        <taxon>Teleostei</taxon>
        <taxon>Ostariophysi</taxon>
        <taxon>Gymnotiformes</taxon>
        <taxon>Gymnotoidei</taxon>
        <taxon>Gymnotidae</taxon>
        <taxon>Electrophorus</taxon>
    </lineage>
</organism>
<evidence type="ECO:0000256" key="11">
    <source>
        <dbReference type="ARBA" id="ARBA00023235"/>
    </source>
</evidence>
<comment type="function">
    <text evidence="12">PPIases accelerate the folding of proteins during protein synthesis.</text>
</comment>
<keyword evidence="4" id="KW-0479">Metal-binding</keyword>
<dbReference type="FunFam" id="3.10.50.40:FF:000002">
    <property type="entry name" value="Peptidylprolyl isomerase"/>
    <property type="match status" value="1"/>
</dbReference>
<comment type="catalytic activity">
    <reaction evidence="1 13">
        <text>[protein]-peptidylproline (omega=180) = [protein]-peptidylproline (omega=0)</text>
        <dbReference type="Rhea" id="RHEA:16237"/>
        <dbReference type="Rhea" id="RHEA-COMP:10747"/>
        <dbReference type="Rhea" id="RHEA-COMP:10748"/>
        <dbReference type="ChEBI" id="CHEBI:83833"/>
        <dbReference type="ChEBI" id="CHEBI:83834"/>
        <dbReference type="EC" id="5.2.1.8"/>
    </reaction>
</comment>
<evidence type="ECO:0000259" key="14">
    <source>
        <dbReference type="PROSITE" id="PS50059"/>
    </source>
</evidence>
<dbReference type="PROSITE" id="PS50059">
    <property type="entry name" value="FKBP_PPIASE"/>
    <property type="match status" value="4"/>
</dbReference>
<evidence type="ECO:0000256" key="7">
    <source>
        <dbReference type="ARBA" id="ARBA00022824"/>
    </source>
</evidence>
<dbReference type="GO" id="GO:0005509">
    <property type="term" value="F:calcium ion binding"/>
    <property type="evidence" value="ECO:0007669"/>
    <property type="project" value="InterPro"/>
</dbReference>
<keyword evidence="5" id="KW-0732">Signal</keyword>
<keyword evidence="8" id="KW-0106">Calcium</keyword>
<dbReference type="Pfam" id="PF00254">
    <property type="entry name" value="FKBP_C"/>
    <property type="match status" value="4"/>
</dbReference>
<reference evidence="16" key="1">
    <citation type="submission" date="2023-03" db="EMBL/GenBank/DDBJ databases">
        <title>Electrophorus voltai genome.</title>
        <authorList>
            <person name="Bian C."/>
        </authorList>
    </citation>
    <scope>NUCLEOTIDE SEQUENCE</scope>
    <source>
        <strain evidence="16">CB-2022</strain>
        <tissue evidence="16">Muscle</tissue>
    </source>
</reference>
<protein>
    <recommendedName>
        <fullName evidence="3 13">peptidylprolyl isomerase</fullName>
        <ecNumber evidence="3 13">5.2.1.8</ecNumber>
    </recommendedName>
</protein>
<dbReference type="Proteomes" id="UP001239994">
    <property type="component" value="Unassembled WGS sequence"/>
</dbReference>
<dbReference type="SUPFAM" id="SSF54534">
    <property type="entry name" value="FKBP-like"/>
    <property type="match status" value="4"/>
</dbReference>
<keyword evidence="17" id="KW-1185">Reference proteome</keyword>
<evidence type="ECO:0000256" key="2">
    <source>
        <dbReference type="ARBA" id="ARBA00004240"/>
    </source>
</evidence>
<evidence type="ECO:0000256" key="12">
    <source>
        <dbReference type="ARBA" id="ARBA00055986"/>
    </source>
</evidence>
<dbReference type="GO" id="GO:0005783">
    <property type="term" value="C:endoplasmic reticulum"/>
    <property type="evidence" value="ECO:0007669"/>
    <property type="project" value="UniProtKB-SubCell"/>
</dbReference>
<evidence type="ECO:0000313" key="17">
    <source>
        <dbReference type="Proteomes" id="UP001239994"/>
    </source>
</evidence>
<feature type="domain" description="EF-hand" evidence="15">
    <location>
        <begin position="554"/>
        <end position="589"/>
    </location>
</feature>
<dbReference type="InterPro" id="IPR002048">
    <property type="entry name" value="EF_hand_dom"/>
</dbReference>
<feature type="domain" description="PPIase FKBP-type" evidence="14">
    <location>
        <begin position="184"/>
        <end position="275"/>
    </location>
</feature>
<evidence type="ECO:0000256" key="5">
    <source>
        <dbReference type="ARBA" id="ARBA00022729"/>
    </source>
</evidence>
<dbReference type="SUPFAM" id="SSF47473">
    <property type="entry name" value="EF-hand"/>
    <property type="match status" value="1"/>
</dbReference>
<dbReference type="InterPro" id="IPR011992">
    <property type="entry name" value="EF-hand-dom_pair"/>
</dbReference>
<sequence length="594" mass="66042">RAELGSVRYDSGFVKSRNRLLCCALKMEFYHAVTFLCVWGGYIGSESRILQDVSVDRYSLPTFCPREVEIGDYVRYHYTGTFTDGRKFDSTYDKGVPFVGQVGFEGKVIPGLDKGVQGMCVNERRKITIPPHLAYGVTGAGTVIPPDSTLVFDILLLDVWNKDDEVETRMLERPRMCRRAVQASDFVRYHYNGSLLNGTHFHSSHRDRSTYDTYVGQGDLIRGLDQGLLGMCIGEKRSITIPPFLAYGDKGHGNSCSKVPAFATVVYEVLMVDVFNVKDDIKVEVQEIPQPCKRKTQVGDYVRYHYNATFQDGTHFDSSYQRNGTYNTYVGMGYVITGMDKALQGVCVGERRRVTVPPHMAYGENGTGDLIPGSAVLVFDLLIIDFHNPKDLVDIKVTHKPLGCSVTSAANDLILYHYNCSLLDGTRLYSSDDSTQPSQTTLGQGKVITGLDKGLQGMCVGERREVIVPPHLGHGESGGSGVPGSAVLRFELELLDLHKGVPEGYLFVWLEDSPQPLFPAMDLNHDQEVPLQEFIAFIKLQVAEGKGRLHPGMDSNIIIRDMFAKQDHNADGRITADELKLQTDEGEVPARDEL</sequence>
<accession>A0AAD8ZWF8</accession>
<evidence type="ECO:0000256" key="6">
    <source>
        <dbReference type="ARBA" id="ARBA00022737"/>
    </source>
</evidence>
<feature type="domain" description="PPIase FKBP-type" evidence="14">
    <location>
        <begin position="299"/>
        <end position="387"/>
    </location>
</feature>
<dbReference type="InterPro" id="IPR051989">
    <property type="entry name" value="FKBP-like_isomerase"/>
</dbReference>
<evidence type="ECO:0000256" key="13">
    <source>
        <dbReference type="PROSITE-ProRule" id="PRU00277"/>
    </source>
</evidence>
<evidence type="ECO:0000256" key="10">
    <source>
        <dbReference type="ARBA" id="ARBA00023180"/>
    </source>
</evidence>
<feature type="domain" description="PPIase FKBP-type" evidence="14">
    <location>
        <begin position="411"/>
        <end position="498"/>
    </location>
</feature>
<keyword evidence="7" id="KW-0256">Endoplasmic reticulum</keyword>
<evidence type="ECO:0000256" key="3">
    <source>
        <dbReference type="ARBA" id="ARBA00013194"/>
    </source>
</evidence>
<evidence type="ECO:0000259" key="15">
    <source>
        <dbReference type="PROSITE" id="PS50222"/>
    </source>
</evidence>
<evidence type="ECO:0000256" key="4">
    <source>
        <dbReference type="ARBA" id="ARBA00022723"/>
    </source>
</evidence>